<sequence>MLYDIGTTPGRRLPVGNIEPLNKAPLVPETGKQTLKSGSNPSGSKPGTRESNKSQVYKIATSIFRY</sequence>
<keyword evidence="3" id="KW-1185">Reference proteome</keyword>
<feature type="region of interest" description="Disordered" evidence="1">
    <location>
        <begin position="1"/>
        <end position="54"/>
    </location>
</feature>
<comment type="caution">
    <text evidence="2">The sequence shown here is derived from an EMBL/GenBank/DDBJ whole genome shotgun (WGS) entry which is preliminary data.</text>
</comment>
<feature type="compositionally biased region" description="Low complexity" evidence="1">
    <location>
        <begin position="36"/>
        <end position="46"/>
    </location>
</feature>
<accession>A0A9D4NCP0</accession>
<proteinExistence type="predicted"/>
<gene>
    <name evidence="2" type="ORF">DPMN_015367</name>
</gene>
<name>A0A9D4NCP0_DREPO</name>
<organism evidence="2 3">
    <name type="scientific">Dreissena polymorpha</name>
    <name type="common">Zebra mussel</name>
    <name type="synonym">Mytilus polymorpha</name>
    <dbReference type="NCBI Taxonomy" id="45954"/>
    <lineage>
        <taxon>Eukaryota</taxon>
        <taxon>Metazoa</taxon>
        <taxon>Spiralia</taxon>
        <taxon>Lophotrochozoa</taxon>
        <taxon>Mollusca</taxon>
        <taxon>Bivalvia</taxon>
        <taxon>Autobranchia</taxon>
        <taxon>Heteroconchia</taxon>
        <taxon>Euheterodonta</taxon>
        <taxon>Imparidentia</taxon>
        <taxon>Neoheterodontei</taxon>
        <taxon>Myida</taxon>
        <taxon>Dreissenoidea</taxon>
        <taxon>Dreissenidae</taxon>
        <taxon>Dreissena</taxon>
    </lineage>
</organism>
<dbReference type="AlphaFoldDB" id="A0A9D4NCP0"/>
<evidence type="ECO:0000313" key="3">
    <source>
        <dbReference type="Proteomes" id="UP000828390"/>
    </source>
</evidence>
<evidence type="ECO:0000313" key="2">
    <source>
        <dbReference type="EMBL" id="KAH3891274.1"/>
    </source>
</evidence>
<protein>
    <submittedName>
        <fullName evidence="2">Uncharacterized protein</fullName>
    </submittedName>
</protein>
<reference evidence="2" key="2">
    <citation type="submission" date="2020-11" db="EMBL/GenBank/DDBJ databases">
        <authorList>
            <person name="McCartney M.A."/>
            <person name="Auch B."/>
            <person name="Kono T."/>
            <person name="Mallez S."/>
            <person name="Becker A."/>
            <person name="Gohl D.M."/>
            <person name="Silverstein K.A.T."/>
            <person name="Koren S."/>
            <person name="Bechman K.B."/>
            <person name="Herman A."/>
            <person name="Abrahante J.E."/>
            <person name="Garbe J."/>
        </authorList>
    </citation>
    <scope>NUCLEOTIDE SEQUENCE</scope>
    <source>
        <strain evidence="2">Duluth1</strain>
        <tissue evidence="2">Whole animal</tissue>
    </source>
</reference>
<evidence type="ECO:0000256" key="1">
    <source>
        <dbReference type="SAM" id="MobiDB-lite"/>
    </source>
</evidence>
<dbReference type="EMBL" id="JAIWYP010000001">
    <property type="protein sequence ID" value="KAH3891274.1"/>
    <property type="molecule type" value="Genomic_DNA"/>
</dbReference>
<dbReference type="Proteomes" id="UP000828390">
    <property type="component" value="Unassembled WGS sequence"/>
</dbReference>
<reference evidence="2" key="1">
    <citation type="journal article" date="2019" name="bioRxiv">
        <title>The Genome of the Zebra Mussel, Dreissena polymorpha: A Resource for Invasive Species Research.</title>
        <authorList>
            <person name="McCartney M.A."/>
            <person name="Auch B."/>
            <person name="Kono T."/>
            <person name="Mallez S."/>
            <person name="Zhang Y."/>
            <person name="Obille A."/>
            <person name="Becker A."/>
            <person name="Abrahante J.E."/>
            <person name="Garbe J."/>
            <person name="Badalamenti J.P."/>
            <person name="Herman A."/>
            <person name="Mangelson H."/>
            <person name="Liachko I."/>
            <person name="Sullivan S."/>
            <person name="Sone E.D."/>
            <person name="Koren S."/>
            <person name="Silverstein K.A.T."/>
            <person name="Beckman K.B."/>
            <person name="Gohl D.M."/>
        </authorList>
    </citation>
    <scope>NUCLEOTIDE SEQUENCE</scope>
    <source>
        <strain evidence="2">Duluth1</strain>
        <tissue evidence="2">Whole animal</tissue>
    </source>
</reference>